<dbReference type="CDD" id="cd24050">
    <property type="entry name" value="ASKHA_NBD_ANMK"/>
    <property type="match status" value="1"/>
</dbReference>
<dbReference type="PANTHER" id="PTHR30605:SF0">
    <property type="entry name" value="ANHYDRO-N-ACETYLMURAMIC ACID KINASE"/>
    <property type="match status" value="1"/>
</dbReference>
<accession>A0A2W4WE32</accession>
<dbReference type="Proteomes" id="UP000249354">
    <property type="component" value="Unassembled WGS sequence"/>
</dbReference>
<dbReference type="NCBIfam" id="NF007143">
    <property type="entry name" value="PRK09585.2-2"/>
    <property type="match status" value="1"/>
</dbReference>
<dbReference type="GO" id="GO:0097175">
    <property type="term" value="P:1,6-anhydro-N-acetyl-beta-muramic acid catabolic process"/>
    <property type="evidence" value="ECO:0007669"/>
    <property type="project" value="UniProtKB-UniRule"/>
</dbReference>
<dbReference type="InterPro" id="IPR005338">
    <property type="entry name" value="Anhydro_N_Ac-Mur_kinase"/>
</dbReference>
<comment type="caution">
    <text evidence="3">The sequence shown here is derived from an EMBL/GenBank/DDBJ whole genome shotgun (WGS) entry which is preliminary data.</text>
</comment>
<dbReference type="GO" id="GO:0016773">
    <property type="term" value="F:phosphotransferase activity, alcohol group as acceptor"/>
    <property type="evidence" value="ECO:0007669"/>
    <property type="project" value="UniProtKB-UniRule"/>
</dbReference>
<dbReference type="PANTHER" id="PTHR30605">
    <property type="entry name" value="ANHYDRO-N-ACETYLMURAMIC ACID KINASE"/>
    <property type="match status" value="1"/>
</dbReference>
<comment type="pathway">
    <text evidence="2">Amino-sugar metabolism; 1,6-anhydro-N-acetylmuramate degradation.</text>
</comment>
<proteinExistence type="inferred from homology"/>
<feature type="binding site" evidence="2">
    <location>
        <begin position="9"/>
        <end position="16"/>
    </location>
    <ligand>
        <name>ATP</name>
        <dbReference type="ChEBI" id="CHEBI:30616"/>
    </ligand>
</feature>
<dbReference type="HAMAP" id="MF_01270">
    <property type="entry name" value="AnhMurNAc_kinase"/>
    <property type="match status" value="1"/>
</dbReference>
<dbReference type="EC" id="2.7.1.170" evidence="2"/>
<dbReference type="Pfam" id="PF03702">
    <property type="entry name" value="AnmK"/>
    <property type="match status" value="1"/>
</dbReference>
<dbReference type="NCBIfam" id="NF007148">
    <property type="entry name" value="PRK09585.3-2"/>
    <property type="match status" value="1"/>
</dbReference>
<evidence type="ECO:0000256" key="1">
    <source>
        <dbReference type="ARBA" id="ARBA00022777"/>
    </source>
</evidence>
<gene>
    <name evidence="2" type="primary">anmK</name>
    <name evidence="3" type="ORF">DCF25_02880</name>
</gene>
<keyword evidence="2" id="KW-0067">ATP-binding</keyword>
<dbReference type="GO" id="GO:0005524">
    <property type="term" value="F:ATP binding"/>
    <property type="evidence" value="ECO:0007669"/>
    <property type="project" value="UniProtKB-UniRule"/>
</dbReference>
<name>A0A2W4WE32_9CYAN</name>
<keyword evidence="2" id="KW-0119">Carbohydrate metabolism</keyword>
<dbReference type="Gene3D" id="3.30.420.40">
    <property type="match status" value="2"/>
</dbReference>
<evidence type="ECO:0000256" key="2">
    <source>
        <dbReference type="HAMAP-Rule" id="MF_01270"/>
    </source>
</evidence>
<comment type="function">
    <text evidence="2">Catalyzes the specific phosphorylation of 1,6-anhydro-N-acetylmuramic acid (anhMurNAc) with the simultaneous cleavage of the 1,6-anhydro ring, generating MurNAc-6-P. Is required for the utilization of anhMurNAc either imported from the medium or derived from its own cell wall murein, and thus plays a role in cell wall recycling.</text>
</comment>
<sequence length="386" mass="41366">MKIIGLISGTSVDGIDAALTEVSGEGYAVEAKLIKGITYPYSDEVRSQILALCADQPITLAALADLDDAIAQHFIQAIQSLNTDLSTVDLIGSHGQTLHHRPPAVRNGNKRLGHTLQLGRGDLIAQATRCTTISNFRVADIALGGEGAPLVPIIDACLLSQPDRDLAVQNVGGIGNVTYLPPWDRSDPAQSLPEGIKGWDTGPGNALIDWAVATLSNGQKTYDKNGEWAVAGTASQALIDRWLEHPFFLSPPPKSTGRELFGAAYAQQHWQEAKQAGLTEADFIATLTDFTAATIELSYRKFLPKIPTEILIGGGGSRNSYLMGRLQQRLPNATVSSTEARGLDADYKEAIAFAILAYWRIHNIPGNLPSVTGAARPCLLGELWQP</sequence>
<dbReference type="EMBL" id="QBMC01000010">
    <property type="protein sequence ID" value="PZO22421.1"/>
    <property type="molecule type" value="Genomic_DNA"/>
</dbReference>
<dbReference type="UniPathway" id="UPA00343"/>
<dbReference type="SUPFAM" id="SSF53067">
    <property type="entry name" value="Actin-like ATPase domain"/>
    <property type="match status" value="1"/>
</dbReference>
<keyword evidence="2" id="KW-0547">Nucleotide-binding</keyword>
<dbReference type="UniPathway" id="UPA00544"/>
<dbReference type="GO" id="GO:0006040">
    <property type="term" value="P:amino sugar metabolic process"/>
    <property type="evidence" value="ECO:0007669"/>
    <property type="project" value="InterPro"/>
</dbReference>
<comment type="pathway">
    <text evidence="2">Cell wall biogenesis; peptidoglycan recycling.</text>
</comment>
<dbReference type="InterPro" id="IPR043129">
    <property type="entry name" value="ATPase_NBD"/>
</dbReference>
<reference evidence="4" key="1">
    <citation type="submission" date="2018-04" db="EMBL/GenBank/DDBJ databases">
        <authorList>
            <person name="Cornet L."/>
        </authorList>
    </citation>
    <scope>NUCLEOTIDE SEQUENCE [LARGE SCALE GENOMIC DNA]</scope>
</reference>
<evidence type="ECO:0000313" key="4">
    <source>
        <dbReference type="Proteomes" id="UP000249354"/>
    </source>
</evidence>
<reference evidence="3 4" key="2">
    <citation type="submission" date="2018-06" db="EMBL/GenBank/DDBJ databases">
        <title>Metagenomic assembly of (sub)arctic Cyanobacteria and their associated microbiome from non-axenic cultures.</title>
        <authorList>
            <person name="Baurain D."/>
        </authorList>
    </citation>
    <scope>NUCLEOTIDE SEQUENCE [LARGE SCALE GENOMIC DNA]</scope>
    <source>
        <strain evidence="3">ULC129bin1</strain>
    </source>
</reference>
<dbReference type="GO" id="GO:0016301">
    <property type="term" value="F:kinase activity"/>
    <property type="evidence" value="ECO:0007669"/>
    <property type="project" value="UniProtKB-KW"/>
</dbReference>
<comment type="similarity">
    <text evidence="2">Belongs to the anhydro-N-acetylmuramic acid kinase family.</text>
</comment>
<dbReference type="GO" id="GO:0009254">
    <property type="term" value="P:peptidoglycan turnover"/>
    <property type="evidence" value="ECO:0007669"/>
    <property type="project" value="UniProtKB-UniRule"/>
</dbReference>
<comment type="catalytic activity">
    <reaction evidence="2">
        <text>1,6-anhydro-N-acetyl-beta-muramate + ATP + H2O = N-acetyl-D-muramate 6-phosphate + ADP + H(+)</text>
        <dbReference type="Rhea" id="RHEA:24952"/>
        <dbReference type="ChEBI" id="CHEBI:15377"/>
        <dbReference type="ChEBI" id="CHEBI:15378"/>
        <dbReference type="ChEBI" id="CHEBI:30616"/>
        <dbReference type="ChEBI" id="CHEBI:58690"/>
        <dbReference type="ChEBI" id="CHEBI:58722"/>
        <dbReference type="ChEBI" id="CHEBI:456216"/>
        <dbReference type="EC" id="2.7.1.170"/>
    </reaction>
</comment>
<keyword evidence="2" id="KW-0808">Transferase</keyword>
<protein>
    <recommendedName>
        <fullName evidence="2">Anhydro-N-acetylmuramic acid kinase</fullName>
        <ecNumber evidence="2">2.7.1.170</ecNumber>
    </recommendedName>
    <alternativeName>
        <fullName evidence="2">AnhMurNAc kinase</fullName>
    </alternativeName>
</protein>
<organism evidence="3 4">
    <name type="scientific">Leptolyngbya foveolarum</name>
    <dbReference type="NCBI Taxonomy" id="47253"/>
    <lineage>
        <taxon>Bacteria</taxon>
        <taxon>Bacillati</taxon>
        <taxon>Cyanobacteriota</taxon>
        <taxon>Cyanophyceae</taxon>
        <taxon>Leptolyngbyales</taxon>
        <taxon>Leptolyngbyaceae</taxon>
        <taxon>Leptolyngbya group</taxon>
        <taxon>Leptolyngbya</taxon>
    </lineage>
</organism>
<dbReference type="AlphaFoldDB" id="A0A2W4WE32"/>
<evidence type="ECO:0000313" key="3">
    <source>
        <dbReference type="EMBL" id="PZO22421.1"/>
    </source>
</evidence>
<keyword evidence="1 2" id="KW-0418">Kinase</keyword>